<evidence type="ECO:0000313" key="3">
    <source>
        <dbReference type="EMBL" id="KAI3917685.1"/>
    </source>
</evidence>
<dbReference type="GO" id="GO:0000723">
    <property type="term" value="P:telomere maintenance"/>
    <property type="evidence" value="ECO:0007669"/>
    <property type="project" value="InterPro"/>
</dbReference>
<organism evidence="3 4">
    <name type="scientific">Papaver atlanticum</name>
    <dbReference type="NCBI Taxonomy" id="357466"/>
    <lineage>
        <taxon>Eukaryota</taxon>
        <taxon>Viridiplantae</taxon>
        <taxon>Streptophyta</taxon>
        <taxon>Embryophyta</taxon>
        <taxon>Tracheophyta</taxon>
        <taxon>Spermatophyta</taxon>
        <taxon>Magnoliopsida</taxon>
        <taxon>Ranunculales</taxon>
        <taxon>Papaveraceae</taxon>
        <taxon>Papaveroideae</taxon>
        <taxon>Papaver</taxon>
    </lineage>
</organism>
<dbReference type="EMBL" id="JAJJMB010008983">
    <property type="protein sequence ID" value="KAI3917685.1"/>
    <property type="molecule type" value="Genomic_DNA"/>
</dbReference>
<dbReference type="InterPro" id="IPR027417">
    <property type="entry name" value="P-loop_NTPase"/>
</dbReference>
<dbReference type="EC" id="5.6.2.3" evidence="1"/>
<keyword evidence="1" id="KW-0378">Hydrolase</keyword>
<comment type="similarity">
    <text evidence="1">Belongs to the helicase family.</text>
</comment>
<dbReference type="AlphaFoldDB" id="A0AAD4SRQ6"/>
<dbReference type="Proteomes" id="UP001202328">
    <property type="component" value="Unassembled WGS sequence"/>
</dbReference>
<dbReference type="SUPFAM" id="SSF52540">
    <property type="entry name" value="P-loop containing nucleoside triphosphate hydrolases"/>
    <property type="match status" value="1"/>
</dbReference>
<evidence type="ECO:0000256" key="1">
    <source>
        <dbReference type="RuleBase" id="RU363044"/>
    </source>
</evidence>
<name>A0AAD4SRQ6_9MAGN</name>
<evidence type="ECO:0000313" key="4">
    <source>
        <dbReference type="Proteomes" id="UP001202328"/>
    </source>
</evidence>
<protein>
    <recommendedName>
        <fullName evidence="1">ATP-dependent DNA helicase</fullName>
        <ecNumber evidence="1">5.6.2.3</ecNumber>
    </recommendedName>
</protein>
<dbReference type="GO" id="GO:0006281">
    <property type="term" value="P:DNA repair"/>
    <property type="evidence" value="ECO:0007669"/>
    <property type="project" value="UniProtKB-KW"/>
</dbReference>
<keyword evidence="1" id="KW-0547">Nucleotide-binding</keyword>
<comment type="catalytic activity">
    <reaction evidence="1">
        <text>ATP + H2O = ADP + phosphate + H(+)</text>
        <dbReference type="Rhea" id="RHEA:13065"/>
        <dbReference type="ChEBI" id="CHEBI:15377"/>
        <dbReference type="ChEBI" id="CHEBI:15378"/>
        <dbReference type="ChEBI" id="CHEBI:30616"/>
        <dbReference type="ChEBI" id="CHEBI:43474"/>
        <dbReference type="ChEBI" id="CHEBI:456216"/>
        <dbReference type="EC" id="5.6.2.3"/>
    </reaction>
</comment>
<dbReference type="InterPro" id="IPR010285">
    <property type="entry name" value="DNA_helicase_pif1-like_DEAD"/>
</dbReference>
<dbReference type="PANTHER" id="PTHR47642">
    <property type="entry name" value="ATP-DEPENDENT DNA HELICASE"/>
    <property type="match status" value="1"/>
</dbReference>
<keyword evidence="1" id="KW-0234">DNA repair</keyword>
<keyword evidence="4" id="KW-1185">Reference proteome</keyword>
<dbReference type="GO" id="GO:0016787">
    <property type="term" value="F:hydrolase activity"/>
    <property type="evidence" value="ECO:0007669"/>
    <property type="project" value="UniProtKB-KW"/>
</dbReference>
<dbReference type="GO" id="GO:0005524">
    <property type="term" value="F:ATP binding"/>
    <property type="evidence" value="ECO:0007669"/>
    <property type="project" value="UniProtKB-KW"/>
</dbReference>
<evidence type="ECO:0000259" key="2">
    <source>
        <dbReference type="Pfam" id="PF05970"/>
    </source>
</evidence>
<dbReference type="PANTHER" id="PTHR47642:SF5">
    <property type="entry name" value="ATP-DEPENDENT DNA HELICASE"/>
    <property type="match status" value="1"/>
</dbReference>
<proteinExistence type="inferred from homology"/>
<dbReference type="GO" id="GO:0006310">
    <property type="term" value="P:DNA recombination"/>
    <property type="evidence" value="ECO:0007669"/>
    <property type="project" value="UniProtKB-KW"/>
</dbReference>
<feature type="domain" description="DNA helicase Pif1-like DEAD-box helicase" evidence="2">
    <location>
        <begin position="483"/>
        <end position="570"/>
    </location>
</feature>
<dbReference type="InterPro" id="IPR051055">
    <property type="entry name" value="PIF1_helicase"/>
</dbReference>
<keyword evidence="1" id="KW-0347">Helicase</keyword>
<accession>A0AAD4SRQ6</accession>
<keyword evidence="1" id="KW-0233">DNA recombination</keyword>
<comment type="caution">
    <text evidence="3">The sequence shown here is derived from an EMBL/GenBank/DDBJ whole genome shotgun (WGS) entry which is preliminary data.</text>
</comment>
<keyword evidence="1" id="KW-0227">DNA damage</keyword>
<dbReference type="Pfam" id="PF05970">
    <property type="entry name" value="PIF1"/>
    <property type="match status" value="1"/>
</dbReference>
<dbReference type="GO" id="GO:0043139">
    <property type="term" value="F:5'-3' DNA helicase activity"/>
    <property type="evidence" value="ECO:0007669"/>
    <property type="project" value="UniProtKB-EC"/>
</dbReference>
<sequence>MKKEFKVVDPWYRFEWQSRGSGHVHGFLWLEDRPDPSRIATDEEVRRMICDYFDSIICTWNPDPSFRVVIQDNHPCVQEISEGSNLEEEDDDYAALVNYVMRHTKCGSYCLRKSKVTRRDECRFRFPVELLDESKLVEEPADSNMFRFLGRRNDQWLNSHNRAVLQAWRANIDWFAVTTTESVIRYIAKYAAKAEPASKNYIDILRGIIDNPLQPCRDSESAVKRMLIKNASERDVSAQEVCHLLMGWNMSDSSRKFVTLNLSESRLFSSQLRKWKNRSNEDVEQGIADPNFFSRYLSRPDDCEHMTLIEMAKKRYWARRKWCKHRVEPVVRILPDFSGKKIIPDTDLYESFCRQQVLLNSRYRSFEEAKRNFPTWSGRYAELIRPTENPSVDLGIVEEEFEDEMHPEDERSEEWMQASAMAPNFRSLEETDLGLPDIDKNYFWPRGLLDNPTIHEKIGFVNTLRQAVQDTHDSGSSTSLPALSRQQQAAHDLILDSLRSNSTIRLIISGGAGTGKSTLINAIVRSTRELFSNDNSVRIMAPTGVAAFNIGGSTIHHELGITTDKSQSYKKLEAERCRRMQVICHFGFNFLVFVT</sequence>
<dbReference type="Gene3D" id="3.40.50.300">
    <property type="entry name" value="P-loop containing nucleotide triphosphate hydrolases"/>
    <property type="match status" value="1"/>
</dbReference>
<keyword evidence="1" id="KW-0067">ATP-binding</keyword>
<gene>
    <name evidence="3" type="ORF">MKW98_021447</name>
</gene>
<reference evidence="3" key="1">
    <citation type="submission" date="2022-04" db="EMBL/GenBank/DDBJ databases">
        <title>A functionally conserved STORR gene fusion in Papaver species that diverged 16.8 million years ago.</title>
        <authorList>
            <person name="Catania T."/>
        </authorList>
    </citation>
    <scope>NUCLEOTIDE SEQUENCE</scope>
    <source>
        <strain evidence="3">S-188037</strain>
    </source>
</reference>
<comment type="cofactor">
    <cofactor evidence="1">
        <name>Mg(2+)</name>
        <dbReference type="ChEBI" id="CHEBI:18420"/>
    </cofactor>
</comment>